<organism evidence="7 8">
    <name type="scientific">Actinophytocola xinjiangensis</name>
    <dbReference type="NCBI Taxonomy" id="485602"/>
    <lineage>
        <taxon>Bacteria</taxon>
        <taxon>Bacillati</taxon>
        <taxon>Actinomycetota</taxon>
        <taxon>Actinomycetes</taxon>
        <taxon>Pseudonocardiales</taxon>
        <taxon>Pseudonocardiaceae</taxon>
    </lineage>
</organism>
<dbReference type="InterPro" id="IPR016461">
    <property type="entry name" value="COMT-like"/>
</dbReference>
<dbReference type="Gene3D" id="3.40.50.150">
    <property type="entry name" value="Vaccinia Virus protein VP39"/>
    <property type="match status" value="1"/>
</dbReference>
<feature type="domain" description="O-methyltransferase C-terminal" evidence="5">
    <location>
        <begin position="114"/>
        <end position="319"/>
    </location>
</feature>
<dbReference type="CDD" id="cd02440">
    <property type="entry name" value="AdoMet_MTases"/>
    <property type="match status" value="1"/>
</dbReference>
<dbReference type="InterPro" id="IPR012967">
    <property type="entry name" value="COMT_dimerisation"/>
</dbReference>
<evidence type="ECO:0000259" key="6">
    <source>
        <dbReference type="Pfam" id="PF08100"/>
    </source>
</evidence>
<dbReference type="Pfam" id="PF08100">
    <property type="entry name" value="Dimerisation"/>
    <property type="match status" value="1"/>
</dbReference>
<accession>A0A7Z0WQT6</accession>
<sequence>MRIDQSETPGEQLLRLHLMGGPWINQSIYVAASLGIADQLGDEPQPVSVLAKACEANEDALFRFCRTLAGLGILRAHPGRSFTITELGAALRSDAPNTLRWGIMLHGGETFRAWGEVLHTVRTGKPAFDQVFGRSFFDYLSTNPEYNEIFHRTMGVTDRPPEVLAEYDFSRAKVVADIGGGIGTLLATVLVDNPGMRGILQDLPEGVRGAAENLAGHGVADRCTVIGASFFDSVPAGADTYVLSRVLHNWDDEQAVALLRGIRARLPEGGRLLVVDHLLPETEGFHPALLADLQMLVVLGGKDRTERELEELLAEAGFAVTARWDGPVGTSPRVDSMLEAVPG</sequence>
<keyword evidence="1" id="KW-0489">Methyltransferase</keyword>
<comment type="caution">
    <text evidence="7">The sequence shown here is derived from an EMBL/GenBank/DDBJ whole genome shotgun (WGS) entry which is preliminary data.</text>
</comment>
<dbReference type="OrthoDB" id="3804952at2"/>
<evidence type="ECO:0000313" key="7">
    <source>
        <dbReference type="EMBL" id="OLF12775.1"/>
    </source>
</evidence>
<dbReference type="InterPro" id="IPR001077">
    <property type="entry name" value="COMT_C"/>
</dbReference>
<reference evidence="7 8" key="1">
    <citation type="submission" date="2016-12" db="EMBL/GenBank/DDBJ databases">
        <title>The draft genome sequence of Actinophytocola xinjiangensis.</title>
        <authorList>
            <person name="Wang W."/>
            <person name="Yuan L."/>
        </authorList>
    </citation>
    <scope>NUCLEOTIDE SEQUENCE [LARGE SCALE GENOMIC DNA]</scope>
    <source>
        <strain evidence="7 8">CGMCC 4.4663</strain>
    </source>
</reference>
<protein>
    <recommendedName>
        <fullName evidence="9">Hydroxyneurosporene-O-methyltransferase</fullName>
    </recommendedName>
</protein>
<gene>
    <name evidence="7" type="ORF">BLA60_05750</name>
</gene>
<dbReference type="Pfam" id="PF00891">
    <property type="entry name" value="Methyltransf_2"/>
    <property type="match status" value="1"/>
</dbReference>
<evidence type="ECO:0000256" key="4">
    <source>
        <dbReference type="PIRSR" id="PIRSR005739-1"/>
    </source>
</evidence>
<feature type="active site" description="Proton acceptor" evidence="4">
    <location>
        <position position="248"/>
    </location>
</feature>
<dbReference type="Gene3D" id="1.10.10.10">
    <property type="entry name" value="Winged helix-like DNA-binding domain superfamily/Winged helix DNA-binding domain"/>
    <property type="match status" value="1"/>
</dbReference>
<evidence type="ECO:0000256" key="3">
    <source>
        <dbReference type="ARBA" id="ARBA00022691"/>
    </source>
</evidence>
<evidence type="ECO:0000313" key="8">
    <source>
        <dbReference type="Proteomes" id="UP000185696"/>
    </source>
</evidence>
<evidence type="ECO:0008006" key="9">
    <source>
        <dbReference type="Google" id="ProtNLM"/>
    </source>
</evidence>
<feature type="domain" description="O-methyltransferase dimerisation" evidence="6">
    <location>
        <begin position="16"/>
        <end position="91"/>
    </location>
</feature>
<dbReference type="Gene3D" id="1.10.287.1350">
    <property type="match status" value="1"/>
</dbReference>
<dbReference type="SUPFAM" id="SSF46785">
    <property type="entry name" value="Winged helix' DNA-binding domain"/>
    <property type="match status" value="1"/>
</dbReference>
<dbReference type="InterPro" id="IPR036390">
    <property type="entry name" value="WH_DNA-bd_sf"/>
</dbReference>
<dbReference type="GO" id="GO:0008171">
    <property type="term" value="F:O-methyltransferase activity"/>
    <property type="evidence" value="ECO:0007669"/>
    <property type="project" value="InterPro"/>
</dbReference>
<dbReference type="Proteomes" id="UP000185696">
    <property type="component" value="Unassembled WGS sequence"/>
</dbReference>
<keyword evidence="3" id="KW-0949">S-adenosyl-L-methionine</keyword>
<proteinExistence type="predicted"/>
<dbReference type="PROSITE" id="PS51683">
    <property type="entry name" value="SAM_OMT_II"/>
    <property type="match status" value="1"/>
</dbReference>
<dbReference type="PANTHER" id="PTHR43712:SF2">
    <property type="entry name" value="O-METHYLTRANSFERASE CICE"/>
    <property type="match status" value="1"/>
</dbReference>
<evidence type="ECO:0000259" key="5">
    <source>
        <dbReference type="Pfam" id="PF00891"/>
    </source>
</evidence>
<keyword evidence="2" id="KW-0808">Transferase</keyword>
<dbReference type="InterPro" id="IPR036388">
    <property type="entry name" value="WH-like_DNA-bd_sf"/>
</dbReference>
<dbReference type="SUPFAM" id="SSF53335">
    <property type="entry name" value="S-adenosyl-L-methionine-dependent methyltransferases"/>
    <property type="match status" value="1"/>
</dbReference>
<dbReference type="PIRSF" id="PIRSF005739">
    <property type="entry name" value="O-mtase"/>
    <property type="match status" value="1"/>
</dbReference>
<name>A0A7Z0WQT6_9PSEU</name>
<dbReference type="EMBL" id="MSIF01000002">
    <property type="protein sequence ID" value="OLF12775.1"/>
    <property type="molecule type" value="Genomic_DNA"/>
</dbReference>
<dbReference type="GO" id="GO:0046983">
    <property type="term" value="F:protein dimerization activity"/>
    <property type="evidence" value="ECO:0007669"/>
    <property type="project" value="InterPro"/>
</dbReference>
<dbReference type="InterPro" id="IPR029063">
    <property type="entry name" value="SAM-dependent_MTases_sf"/>
</dbReference>
<evidence type="ECO:0000256" key="1">
    <source>
        <dbReference type="ARBA" id="ARBA00022603"/>
    </source>
</evidence>
<keyword evidence="8" id="KW-1185">Reference proteome</keyword>
<dbReference type="PANTHER" id="PTHR43712">
    <property type="entry name" value="PUTATIVE (AFU_ORTHOLOGUE AFUA_4G14580)-RELATED"/>
    <property type="match status" value="1"/>
</dbReference>
<dbReference type="RefSeq" id="WP_075131683.1">
    <property type="nucleotide sequence ID" value="NZ_MSIF01000002.1"/>
</dbReference>
<dbReference type="GO" id="GO:0032259">
    <property type="term" value="P:methylation"/>
    <property type="evidence" value="ECO:0007669"/>
    <property type="project" value="UniProtKB-KW"/>
</dbReference>
<dbReference type="AlphaFoldDB" id="A0A7Z0WQT6"/>
<evidence type="ECO:0000256" key="2">
    <source>
        <dbReference type="ARBA" id="ARBA00022679"/>
    </source>
</evidence>